<evidence type="ECO:0000256" key="1">
    <source>
        <dbReference type="SAM" id="MobiDB-lite"/>
    </source>
</evidence>
<dbReference type="Gramene" id="mRNA:HanXRQr2_Chr06g0268781">
    <property type="protein sequence ID" value="CDS:HanXRQr2_Chr06g0268781.1"/>
    <property type="gene ID" value="HanXRQr2_Chr06g0268781"/>
</dbReference>
<evidence type="ECO:0000313" key="3">
    <source>
        <dbReference type="Proteomes" id="UP000215914"/>
    </source>
</evidence>
<comment type="caution">
    <text evidence="2">The sequence shown here is derived from an EMBL/GenBank/DDBJ whole genome shotgun (WGS) entry which is preliminary data.</text>
</comment>
<feature type="compositionally biased region" description="Basic and acidic residues" evidence="1">
    <location>
        <begin position="48"/>
        <end position="58"/>
    </location>
</feature>
<reference evidence="2" key="1">
    <citation type="journal article" date="2017" name="Nature">
        <title>The sunflower genome provides insights into oil metabolism, flowering and Asterid evolution.</title>
        <authorList>
            <person name="Badouin H."/>
            <person name="Gouzy J."/>
            <person name="Grassa C.J."/>
            <person name="Murat F."/>
            <person name="Staton S.E."/>
            <person name="Cottret L."/>
            <person name="Lelandais-Briere C."/>
            <person name="Owens G.L."/>
            <person name="Carrere S."/>
            <person name="Mayjonade B."/>
            <person name="Legrand L."/>
            <person name="Gill N."/>
            <person name="Kane N.C."/>
            <person name="Bowers J.E."/>
            <person name="Hubner S."/>
            <person name="Bellec A."/>
            <person name="Berard A."/>
            <person name="Berges H."/>
            <person name="Blanchet N."/>
            <person name="Boniface M.C."/>
            <person name="Brunel D."/>
            <person name="Catrice O."/>
            <person name="Chaidir N."/>
            <person name="Claudel C."/>
            <person name="Donnadieu C."/>
            <person name="Faraut T."/>
            <person name="Fievet G."/>
            <person name="Helmstetter N."/>
            <person name="King M."/>
            <person name="Knapp S.J."/>
            <person name="Lai Z."/>
            <person name="Le Paslier M.C."/>
            <person name="Lippi Y."/>
            <person name="Lorenzon L."/>
            <person name="Mandel J.R."/>
            <person name="Marage G."/>
            <person name="Marchand G."/>
            <person name="Marquand E."/>
            <person name="Bret-Mestries E."/>
            <person name="Morien E."/>
            <person name="Nambeesan S."/>
            <person name="Nguyen T."/>
            <person name="Pegot-Espagnet P."/>
            <person name="Pouilly N."/>
            <person name="Raftis F."/>
            <person name="Sallet E."/>
            <person name="Schiex T."/>
            <person name="Thomas J."/>
            <person name="Vandecasteele C."/>
            <person name="Vares D."/>
            <person name="Vear F."/>
            <person name="Vautrin S."/>
            <person name="Crespi M."/>
            <person name="Mangin B."/>
            <person name="Burke J.M."/>
            <person name="Salse J."/>
            <person name="Munos S."/>
            <person name="Vincourt P."/>
            <person name="Rieseberg L.H."/>
            <person name="Langlade N.B."/>
        </authorList>
    </citation>
    <scope>NUCLEOTIDE SEQUENCE</scope>
    <source>
        <tissue evidence="2">Leaves</tissue>
    </source>
</reference>
<dbReference type="EMBL" id="MNCJ02000321">
    <property type="protein sequence ID" value="KAF5803220.1"/>
    <property type="molecule type" value="Genomic_DNA"/>
</dbReference>
<dbReference type="Proteomes" id="UP000215914">
    <property type="component" value="Unassembled WGS sequence"/>
</dbReference>
<evidence type="ECO:0000313" key="2">
    <source>
        <dbReference type="EMBL" id="KAF5803220.1"/>
    </source>
</evidence>
<name>A0A9K3IUR9_HELAN</name>
<reference evidence="2" key="2">
    <citation type="submission" date="2020-06" db="EMBL/GenBank/DDBJ databases">
        <title>Helianthus annuus Genome sequencing and assembly Release 2.</title>
        <authorList>
            <person name="Gouzy J."/>
            <person name="Langlade N."/>
            <person name="Munos S."/>
        </authorList>
    </citation>
    <scope>NUCLEOTIDE SEQUENCE</scope>
    <source>
        <tissue evidence="2">Leaves</tissue>
    </source>
</reference>
<feature type="compositionally biased region" description="Basic residues" evidence="1">
    <location>
        <begin position="1"/>
        <end position="13"/>
    </location>
</feature>
<gene>
    <name evidence="2" type="ORF">HanXRQr2_Chr06g0268781</name>
</gene>
<dbReference type="AlphaFoldDB" id="A0A9K3IUR9"/>
<protein>
    <submittedName>
        <fullName evidence="2">Uncharacterized protein</fullName>
    </submittedName>
</protein>
<organism evidence="2 3">
    <name type="scientific">Helianthus annuus</name>
    <name type="common">Common sunflower</name>
    <dbReference type="NCBI Taxonomy" id="4232"/>
    <lineage>
        <taxon>Eukaryota</taxon>
        <taxon>Viridiplantae</taxon>
        <taxon>Streptophyta</taxon>
        <taxon>Embryophyta</taxon>
        <taxon>Tracheophyta</taxon>
        <taxon>Spermatophyta</taxon>
        <taxon>Magnoliopsida</taxon>
        <taxon>eudicotyledons</taxon>
        <taxon>Gunneridae</taxon>
        <taxon>Pentapetalae</taxon>
        <taxon>asterids</taxon>
        <taxon>campanulids</taxon>
        <taxon>Asterales</taxon>
        <taxon>Asteraceae</taxon>
        <taxon>Asteroideae</taxon>
        <taxon>Heliantheae alliance</taxon>
        <taxon>Heliantheae</taxon>
        <taxon>Helianthus</taxon>
    </lineage>
</organism>
<feature type="region of interest" description="Disordered" evidence="1">
    <location>
        <begin position="1"/>
        <end position="80"/>
    </location>
</feature>
<keyword evidence="3" id="KW-1185">Reference proteome</keyword>
<accession>A0A9K3IUR9</accession>
<proteinExistence type="predicted"/>
<sequence>MTRHRRPEQRRRFLFPATRDTPPPVQIQRPATTLGWWRTTVAESTEEERERERERAASEGEGNGGWRRSYAADIDDDELR</sequence>